<gene>
    <name evidence="5" type="ORF">PVAND_009037</name>
</gene>
<feature type="coiled-coil region" evidence="2">
    <location>
        <begin position="40"/>
        <end position="67"/>
    </location>
</feature>
<dbReference type="Gene3D" id="1.20.58.420">
    <property type="entry name" value="AHSP"/>
    <property type="match status" value="1"/>
</dbReference>
<name>A0A9J6CC85_POLVA</name>
<protein>
    <recommendedName>
        <fullName evidence="4">Guanylate-binding protein N-terminal domain-containing protein</fullName>
    </recommendedName>
</protein>
<dbReference type="Proteomes" id="UP001107558">
    <property type="component" value="Chromosome 2"/>
</dbReference>
<proteinExistence type="predicted"/>
<dbReference type="OrthoDB" id="2135133at2759"/>
<feature type="coiled-coil region" evidence="2">
    <location>
        <begin position="216"/>
        <end position="322"/>
    </location>
</feature>
<dbReference type="GO" id="GO:0005525">
    <property type="term" value="F:GTP binding"/>
    <property type="evidence" value="ECO:0007669"/>
    <property type="project" value="InterPro"/>
</dbReference>
<dbReference type="Gene3D" id="3.40.50.300">
    <property type="entry name" value="P-loop containing nucleotide triphosphate hydrolases"/>
    <property type="match status" value="1"/>
</dbReference>
<evidence type="ECO:0000256" key="1">
    <source>
        <dbReference type="ARBA" id="ARBA00022801"/>
    </source>
</evidence>
<sequence>MASTTDFYTGTIFQNLIFLIRDWPHVTEFEFGIEGGENYMKKFLATNERQNNKIKKVRENIKSTFNKLSCALLPYPGPCVAGTRGFYNGCWKEMELEFKEVLQNVIEYLLSPDRVVIKKVNGLVVNGTQFYDLIVNFFELFKSGILPETLSILEATIERHMMSIVNECYEAYKKSFEKNQDVENINDRYEDFKEIALLKYQDAKKMGGQECEIKYREILEKQIDEVFELIENNQRRLEAEKEVAKQEIEELQRLYEEQLQKERHANEERLRIEQEKDNMEQEQYERLRTAAELKYNQAKEYLKKQEEKLNEQQKLFKGLTTAVVFVGSLLLAARFGIKIK</sequence>
<dbReference type="Pfam" id="PF02263">
    <property type="entry name" value="GBP"/>
    <property type="match status" value="1"/>
</dbReference>
<keyword evidence="3" id="KW-0812">Transmembrane</keyword>
<accession>A0A9J6CC85</accession>
<dbReference type="PANTHER" id="PTHR10751">
    <property type="entry name" value="GUANYLATE BINDING PROTEIN"/>
    <property type="match status" value="1"/>
</dbReference>
<dbReference type="GO" id="GO:0003924">
    <property type="term" value="F:GTPase activity"/>
    <property type="evidence" value="ECO:0007669"/>
    <property type="project" value="InterPro"/>
</dbReference>
<dbReference type="AlphaFoldDB" id="A0A9J6CC85"/>
<comment type="caution">
    <text evidence="5">The sequence shown here is derived from an EMBL/GenBank/DDBJ whole genome shotgun (WGS) entry which is preliminary data.</text>
</comment>
<evidence type="ECO:0000313" key="5">
    <source>
        <dbReference type="EMBL" id="KAG5679472.1"/>
    </source>
</evidence>
<dbReference type="InterPro" id="IPR015894">
    <property type="entry name" value="Guanylate-bd_N"/>
</dbReference>
<evidence type="ECO:0000256" key="2">
    <source>
        <dbReference type="SAM" id="Coils"/>
    </source>
</evidence>
<organism evidence="5 6">
    <name type="scientific">Polypedilum vanderplanki</name>
    <name type="common">Sleeping chironomid midge</name>
    <dbReference type="NCBI Taxonomy" id="319348"/>
    <lineage>
        <taxon>Eukaryota</taxon>
        <taxon>Metazoa</taxon>
        <taxon>Ecdysozoa</taxon>
        <taxon>Arthropoda</taxon>
        <taxon>Hexapoda</taxon>
        <taxon>Insecta</taxon>
        <taxon>Pterygota</taxon>
        <taxon>Neoptera</taxon>
        <taxon>Endopterygota</taxon>
        <taxon>Diptera</taxon>
        <taxon>Nematocera</taxon>
        <taxon>Chironomoidea</taxon>
        <taxon>Chironomidae</taxon>
        <taxon>Chironominae</taxon>
        <taxon>Polypedilum</taxon>
        <taxon>Polypedilum</taxon>
    </lineage>
</organism>
<evidence type="ECO:0000256" key="3">
    <source>
        <dbReference type="SAM" id="Phobius"/>
    </source>
</evidence>
<evidence type="ECO:0000259" key="4">
    <source>
        <dbReference type="Pfam" id="PF02263"/>
    </source>
</evidence>
<keyword evidence="1" id="KW-0378">Hydrolase</keyword>
<keyword evidence="2" id="KW-0175">Coiled coil</keyword>
<feature type="transmembrane region" description="Helical" evidence="3">
    <location>
        <begin position="315"/>
        <end position="337"/>
    </location>
</feature>
<keyword evidence="6" id="KW-1185">Reference proteome</keyword>
<dbReference type="EMBL" id="JADBJN010000002">
    <property type="protein sequence ID" value="KAG5679472.1"/>
    <property type="molecule type" value="Genomic_DNA"/>
</dbReference>
<evidence type="ECO:0000313" key="6">
    <source>
        <dbReference type="Proteomes" id="UP001107558"/>
    </source>
</evidence>
<dbReference type="SUPFAM" id="SSF48340">
    <property type="entry name" value="Interferon-induced guanylate-binding protein 1 (GBP1), C-terminal domain"/>
    <property type="match status" value="1"/>
</dbReference>
<dbReference type="InterPro" id="IPR027417">
    <property type="entry name" value="P-loop_NTPase"/>
</dbReference>
<dbReference type="InterPro" id="IPR036543">
    <property type="entry name" value="Guanylate-bd_C_sf"/>
</dbReference>
<reference evidence="5" key="1">
    <citation type="submission" date="2021-03" db="EMBL/GenBank/DDBJ databases">
        <title>Chromosome level genome of the anhydrobiotic midge Polypedilum vanderplanki.</title>
        <authorList>
            <person name="Yoshida Y."/>
            <person name="Kikawada T."/>
            <person name="Gusev O."/>
        </authorList>
    </citation>
    <scope>NUCLEOTIDE SEQUENCE</scope>
    <source>
        <strain evidence="5">NIAS01</strain>
        <tissue evidence="5">Whole body or cell culture</tissue>
    </source>
</reference>
<keyword evidence="3" id="KW-1133">Transmembrane helix</keyword>
<keyword evidence="3" id="KW-0472">Membrane</keyword>
<feature type="domain" description="Guanylate-binding protein N-terminal" evidence="4">
    <location>
        <begin position="11"/>
        <end position="114"/>
    </location>
</feature>